<keyword evidence="6" id="KW-0206">Cytoskeleton</keyword>
<comment type="subcellular location">
    <subcellularLocation>
        <location evidence="6">Cytoplasm</location>
        <location evidence="6">Cytoskeleton</location>
    </subcellularLocation>
</comment>
<keyword evidence="8" id="KW-0812">Transmembrane</keyword>
<keyword evidence="6" id="KW-0493">Microtubule</keyword>
<dbReference type="Proteomes" id="UP001303046">
    <property type="component" value="Unassembled WGS sequence"/>
</dbReference>
<keyword evidence="8" id="KW-0472">Membrane</keyword>
<evidence type="ECO:0000256" key="2">
    <source>
        <dbReference type="ARBA" id="ARBA00006806"/>
    </source>
</evidence>
<keyword evidence="10" id="KW-1185">Reference proteome</keyword>
<dbReference type="SUPFAM" id="SSF46988">
    <property type="entry name" value="Tubulin chaperone cofactor A"/>
    <property type="match status" value="1"/>
</dbReference>
<gene>
    <name evidence="9" type="primary">Necator_chrI.g974</name>
    <name evidence="9" type="ORF">RB195_004850</name>
</gene>
<evidence type="ECO:0000256" key="7">
    <source>
        <dbReference type="SAM" id="Coils"/>
    </source>
</evidence>
<dbReference type="PANTHER" id="PTHR21500:SF0">
    <property type="entry name" value="TUBULIN-SPECIFIC CHAPERONE A"/>
    <property type="match status" value="1"/>
</dbReference>
<organism evidence="9 10">
    <name type="scientific">Necator americanus</name>
    <name type="common">Human hookworm</name>
    <dbReference type="NCBI Taxonomy" id="51031"/>
    <lineage>
        <taxon>Eukaryota</taxon>
        <taxon>Metazoa</taxon>
        <taxon>Ecdysozoa</taxon>
        <taxon>Nematoda</taxon>
        <taxon>Chromadorea</taxon>
        <taxon>Rhabditida</taxon>
        <taxon>Rhabditina</taxon>
        <taxon>Rhabditomorpha</taxon>
        <taxon>Strongyloidea</taxon>
        <taxon>Ancylostomatidae</taxon>
        <taxon>Bunostominae</taxon>
        <taxon>Necator</taxon>
    </lineage>
</organism>
<reference evidence="9 10" key="1">
    <citation type="submission" date="2023-08" db="EMBL/GenBank/DDBJ databases">
        <title>A Necator americanus chromosomal reference genome.</title>
        <authorList>
            <person name="Ilik V."/>
            <person name="Petrzelkova K.J."/>
            <person name="Pardy F."/>
            <person name="Fuh T."/>
            <person name="Niatou-Singa F.S."/>
            <person name="Gouil Q."/>
            <person name="Baker L."/>
            <person name="Ritchie M.E."/>
            <person name="Jex A.R."/>
            <person name="Gazzola D."/>
            <person name="Li H."/>
            <person name="Toshio Fujiwara R."/>
            <person name="Zhan B."/>
            <person name="Aroian R.V."/>
            <person name="Pafco B."/>
            <person name="Schwarz E.M."/>
        </authorList>
    </citation>
    <scope>NUCLEOTIDE SEQUENCE [LARGE SCALE GENOMIC DNA]</scope>
    <source>
        <strain evidence="9 10">Aroian</strain>
        <tissue evidence="9">Whole animal</tissue>
    </source>
</reference>
<evidence type="ECO:0000256" key="1">
    <source>
        <dbReference type="ARBA" id="ARBA00003046"/>
    </source>
</evidence>
<evidence type="ECO:0000256" key="3">
    <source>
        <dbReference type="ARBA" id="ARBA00015002"/>
    </source>
</evidence>
<proteinExistence type="inferred from homology"/>
<evidence type="ECO:0000256" key="4">
    <source>
        <dbReference type="ARBA" id="ARBA00023186"/>
    </source>
</evidence>
<dbReference type="InterPro" id="IPR036126">
    <property type="entry name" value="TBCA_sf"/>
</dbReference>
<feature type="coiled-coil region" evidence="7">
    <location>
        <begin position="96"/>
        <end position="130"/>
    </location>
</feature>
<evidence type="ECO:0000256" key="8">
    <source>
        <dbReference type="SAM" id="Phobius"/>
    </source>
</evidence>
<dbReference type="InterPro" id="IPR004226">
    <property type="entry name" value="TBCA"/>
</dbReference>
<dbReference type="Pfam" id="PF02970">
    <property type="entry name" value="TBCA"/>
    <property type="match status" value="1"/>
</dbReference>
<dbReference type="Gene3D" id="1.20.58.90">
    <property type="match status" value="1"/>
</dbReference>
<feature type="transmembrane region" description="Helical" evidence="8">
    <location>
        <begin position="12"/>
        <end position="31"/>
    </location>
</feature>
<dbReference type="PANTHER" id="PTHR21500">
    <property type="entry name" value="TUBULIN-SPECIFIC CHAPERONE A"/>
    <property type="match status" value="1"/>
</dbReference>
<protein>
    <recommendedName>
        <fullName evidence="3 6">Tubulin-specific chaperone A</fullName>
    </recommendedName>
</protein>
<dbReference type="EMBL" id="JAVFWL010000001">
    <property type="protein sequence ID" value="KAK6726785.1"/>
    <property type="molecule type" value="Genomic_DNA"/>
</dbReference>
<accession>A0ABR1BN26</accession>
<keyword evidence="7" id="KW-0175">Coiled coil</keyword>
<keyword evidence="6" id="KW-0963">Cytoplasm</keyword>
<evidence type="ECO:0000313" key="10">
    <source>
        <dbReference type="Proteomes" id="UP001303046"/>
    </source>
</evidence>
<keyword evidence="8" id="KW-1133">Transmembrane helix</keyword>
<evidence type="ECO:0000313" key="9">
    <source>
        <dbReference type="EMBL" id="KAK6726785.1"/>
    </source>
</evidence>
<comment type="subunit">
    <text evidence="5 6">Supercomplex made of cofactors A to E. Cofactors A and D function by capturing and stabilizing tubulin in a quasi-native conformation. Cofactor E binds to the cofactor D-tubulin complex; interaction with cofactor C then causes the release of tubulin polypeptides that are committed to the native state.</text>
</comment>
<name>A0ABR1BN26_NECAM</name>
<keyword evidence="4 6" id="KW-0143">Chaperone</keyword>
<comment type="caution">
    <text evidence="9">The sequence shown here is derived from an EMBL/GenBank/DDBJ whole genome shotgun (WGS) entry which is preliminary data.</text>
</comment>
<evidence type="ECO:0000256" key="6">
    <source>
        <dbReference type="RuleBase" id="RU364030"/>
    </source>
</evidence>
<comment type="similarity">
    <text evidence="2 6">Belongs to the TBCA family.</text>
</comment>
<comment type="function">
    <text evidence="1">Tubulin-folding protein; involved in the early step of the tubulin folding pathway.</text>
</comment>
<evidence type="ECO:0000256" key="5">
    <source>
        <dbReference type="ARBA" id="ARBA00026055"/>
    </source>
</evidence>
<sequence length="192" mass="22020">MEQWQRNREKRVRSAVAAFLPFLDGFVGFWIQTWERWRRDWSTKPFDVLKTAEKVVCAVPALHRHAFQIQGDCVPEERHMADPAVLKQIKVQTGVVKRLVKEHASYIKEVEKETQKIEKMKAEAQNEDDHYAIKKADEVLKETRSMIGDSARRCVTATAALRKLVDECALEECQELNDARAQIEAGSAVTIA</sequence>